<dbReference type="HOGENOM" id="CLU_565302_0_0_1"/>
<keyword evidence="1" id="KW-0175">Coiled coil</keyword>
<dbReference type="EMBL" id="DS268411">
    <property type="protein sequence ID" value="EFP02847.1"/>
    <property type="molecule type" value="Genomic_DNA"/>
</dbReference>
<feature type="coiled-coil region" evidence="1">
    <location>
        <begin position="284"/>
        <end position="312"/>
    </location>
</feature>
<dbReference type="FunCoup" id="E3LMX0">
    <property type="interactions" value="48"/>
</dbReference>
<organism evidence="4">
    <name type="scientific">Caenorhabditis remanei</name>
    <name type="common">Caenorhabditis vulgaris</name>
    <dbReference type="NCBI Taxonomy" id="31234"/>
    <lineage>
        <taxon>Eukaryota</taxon>
        <taxon>Metazoa</taxon>
        <taxon>Ecdysozoa</taxon>
        <taxon>Nematoda</taxon>
        <taxon>Chromadorea</taxon>
        <taxon>Rhabditida</taxon>
        <taxon>Rhabditina</taxon>
        <taxon>Rhabditomorpha</taxon>
        <taxon>Rhabditoidea</taxon>
        <taxon>Rhabditidae</taxon>
        <taxon>Peloderinae</taxon>
        <taxon>Caenorhabditis</taxon>
    </lineage>
</organism>
<sequence length="483" mass="54488">MTEADLQVFSMNQPLNFPISEKSIYQMGFNSTATQPAVTNYVHEPHPLTNHLLDLLNPPNMTDIDKKRQLFSELMAPHYEKQAEIEKKIDVLSDVVNQFIKSQQGVNQLILERVLCVQEQCSSPISNTIVEDNQMDEQEPSQESTQTEEVEDKNERESDEQNETIANQQTINNPMPVYPVPISHDASLHSPIRNRSISPEKMETGEMSVRDFLKNTMTVQKADEKILEEELERERDEAAQAIRYNKFRVRNRPKKYKRSAVTFTSSLESTPVATSSAEPSSSTIENLVAESSQAMEQLLDQTQQENDSIEVEENVFQPIVVPCVQRASELDLSLMPSVFPTTSSYVLNSALDSTAHAAQNSLSALTDANSRFQTDPSSMWKAVDSVTHLLVDAPSLLESDLRFPDHSHHSSFLPFVVSDFIVYIPINKFLARASASSLCFCTGSIQCKIDDALTPIISTSHFQKDRRIHQQMETNFSDNLRSL</sequence>
<feature type="coiled-coil region" evidence="1">
    <location>
        <begin position="217"/>
        <end position="244"/>
    </location>
</feature>
<accession>E3LMX0</accession>
<dbReference type="InParanoid" id="E3LMX0"/>
<dbReference type="Proteomes" id="UP000008281">
    <property type="component" value="Unassembled WGS sequence"/>
</dbReference>
<evidence type="ECO:0000256" key="1">
    <source>
        <dbReference type="SAM" id="Coils"/>
    </source>
</evidence>
<feature type="region of interest" description="Disordered" evidence="2">
    <location>
        <begin position="127"/>
        <end position="162"/>
    </location>
</feature>
<dbReference type="OMA" id="YNKFRVR"/>
<dbReference type="AlphaFoldDB" id="E3LMX0"/>
<feature type="compositionally biased region" description="Acidic residues" evidence="2">
    <location>
        <begin position="133"/>
        <end position="162"/>
    </location>
</feature>
<protein>
    <submittedName>
        <fullName evidence="3">Uncharacterized protein</fullName>
    </submittedName>
</protein>
<dbReference type="STRING" id="31234.E3LMX0"/>
<dbReference type="eggNOG" id="ENOG502R0TI">
    <property type="taxonomic scope" value="Eukaryota"/>
</dbReference>
<reference evidence="3" key="1">
    <citation type="submission" date="2007-07" db="EMBL/GenBank/DDBJ databases">
        <title>PCAP assembly of the Caenorhabditis remanei genome.</title>
        <authorList>
            <consortium name="The Caenorhabditis remanei Sequencing Consortium"/>
            <person name="Wilson R.K."/>
        </authorList>
    </citation>
    <scope>NUCLEOTIDE SEQUENCE [LARGE SCALE GENOMIC DNA]</scope>
    <source>
        <strain evidence="3">PB4641</strain>
    </source>
</reference>
<proteinExistence type="predicted"/>
<name>E3LMX0_CAERE</name>
<keyword evidence="4" id="KW-1185">Reference proteome</keyword>
<evidence type="ECO:0000256" key="2">
    <source>
        <dbReference type="SAM" id="MobiDB-lite"/>
    </source>
</evidence>
<evidence type="ECO:0000313" key="3">
    <source>
        <dbReference type="EMBL" id="EFP02847.1"/>
    </source>
</evidence>
<evidence type="ECO:0000313" key="4">
    <source>
        <dbReference type="Proteomes" id="UP000008281"/>
    </source>
</evidence>
<gene>
    <name evidence="3" type="ORF">CRE_28515</name>
</gene>
<dbReference type="OrthoDB" id="5854982at2759"/>